<reference evidence="2" key="1">
    <citation type="submission" date="2022-07" db="EMBL/GenBank/DDBJ databases">
        <title>Phylogenomic reconstructions and comparative analyses of Kickxellomycotina fungi.</title>
        <authorList>
            <person name="Reynolds N.K."/>
            <person name="Stajich J.E."/>
            <person name="Barry K."/>
            <person name="Grigoriev I.V."/>
            <person name="Crous P."/>
            <person name="Smith M.E."/>
        </authorList>
    </citation>
    <scope>NUCLEOTIDE SEQUENCE</scope>
    <source>
        <strain evidence="2">RSA 567</strain>
    </source>
</reference>
<evidence type="ECO:0000313" key="3">
    <source>
        <dbReference type="Proteomes" id="UP001151582"/>
    </source>
</evidence>
<evidence type="ECO:0000313" key="2">
    <source>
        <dbReference type="EMBL" id="KAJ1979323.1"/>
    </source>
</evidence>
<dbReference type="GO" id="GO:0000298">
    <property type="term" value="F:endopolyphosphatase activity"/>
    <property type="evidence" value="ECO:0007669"/>
    <property type="project" value="TreeGrafter"/>
</dbReference>
<feature type="region of interest" description="Disordered" evidence="1">
    <location>
        <begin position="141"/>
        <end position="161"/>
    </location>
</feature>
<dbReference type="Gene3D" id="3.60.21.10">
    <property type="match status" value="1"/>
</dbReference>
<dbReference type="OrthoDB" id="10267127at2759"/>
<dbReference type="InterPro" id="IPR050126">
    <property type="entry name" value="Ap4A_hydrolase"/>
</dbReference>
<proteinExistence type="predicted"/>
<name>A0A9W8B8N7_9FUNG</name>
<comment type="caution">
    <text evidence="2">The sequence shown here is derived from an EMBL/GenBank/DDBJ whole genome shotgun (WGS) entry which is preliminary data.</text>
</comment>
<accession>A0A9W8B8N7</accession>
<dbReference type="PANTHER" id="PTHR42850:SF4">
    <property type="entry name" value="ZINC-DEPENDENT ENDOPOLYPHOSPHATASE"/>
    <property type="match status" value="1"/>
</dbReference>
<dbReference type="EMBL" id="JANBQB010000225">
    <property type="protein sequence ID" value="KAJ1979323.1"/>
    <property type="molecule type" value="Genomic_DNA"/>
</dbReference>
<dbReference type="Proteomes" id="UP001151582">
    <property type="component" value="Unassembled WGS sequence"/>
</dbReference>
<gene>
    <name evidence="2" type="ORF">H4R34_002877</name>
</gene>
<protein>
    <submittedName>
        <fullName evidence="2">Uncharacterized protein</fullName>
    </submittedName>
</protein>
<organism evidence="2 3">
    <name type="scientific">Dimargaris verticillata</name>
    <dbReference type="NCBI Taxonomy" id="2761393"/>
    <lineage>
        <taxon>Eukaryota</taxon>
        <taxon>Fungi</taxon>
        <taxon>Fungi incertae sedis</taxon>
        <taxon>Zoopagomycota</taxon>
        <taxon>Kickxellomycotina</taxon>
        <taxon>Dimargaritomycetes</taxon>
        <taxon>Dimargaritales</taxon>
        <taxon>Dimargaritaceae</taxon>
        <taxon>Dimargaris</taxon>
    </lineage>
</organism>
<dbReference type="InterPro" id="IPR029052">
    <property type="entry name" value="Metallo-depent_PP-like"/>
</dbReference>
<dbReference type="GO" id="GO:0006798">
    <property type="term" value="P:polyphosphate catabolic process"/>
    <property type="evidence" value="ECO:0007669"/>
    <property type="project" value="TreeGrafter"/>
</dbReference>
<evidence type="ECO:0000256" key="1">
    <source>
        <dbReference type="SAM" id="MobiDB-lite"/>
    </source>
</evidence>
<dbReference type="GO" id="GO:0016791">
    <property type="term" value="F:phosphatase activity"/>
    <property type="evidence" value="ECO:0007669"/>
    <property type="project" value="TreeGrafter"/>
</dbReference>
<dbReference type="PANTHER" id="PTHR42850">
    <property type="entry name" value="METALLOPHOSPHOESTERASE"/>
    <property type="match status" value="1"/>
</dbReference>
<dbReference type="AlphaFoldDB" id="A0A9W8B8N7"/>
<feature type="region of interest" description="Disordered" evidence="1">
    <location>
        <begin position="1"/>
        <end position="27"/>
    </location>
</feature>
<sequence length="269" mass="29468">MLTPPLLPTALGSDPNDPAPAAAMAESTDRHATWQEINQLLPKGLQVNKEHRQLAQHLSTASLQYLLDCPAMLPLPKQYRALVVHGGVDPAVPLAQQDPEVVMTIRNILPNGQPSSKKKKGVGWFEQWQTLQETKRRAMNDGLRADQEQSTPAPPPSHPTSMVGELLQSWRDKVSQWWSHFFHSKPAPSSAHAAAEATAKVGAENLDDQVDRIIYGHDAGRGLNLRHYTMGLDSRCVDGGELTALIVPGWETVSVQCNKRTTDGDTSDS</sequence>
<dbReference type="SUPFAM" id="SSF56300">
    <property type="entry name" value="Metallo-dependent phosphatases"/>
    <property type="match status" value="1"/>
</dbReference>
<keyword evidence="3" id="KW-1185">Reference proteome</keyword>
<dbReference type="GO" id="GO:0005737">
    <property type="term" value="C:cytoplasm"/>
    <property type="evidence" value="ECO:0007669"/>
    <property type="project" value="TreeGrafter"/>
</dbReference>